<dbReference type="InterPro" id="IPR011249">
    <property type="entry name" value="Metalloenz_LuxS/M16"/>
</dbReference>
<dbReference type="PANTHER" id="PTHR11851">
    <property type="entry name" value="METALLOPROTEASE"/>
    <property type="match status" value="1"/>
</dbReference>
<dbReference type="InterPro" id="IPR007863">
    <property type="entry name" value="Peptidase_M16_C"/>
</dbReference>
<feature type="domain" description="Peptidase M16 C-terminal" evidence="1">
    <location>
        <begin position="106"/>
        <end position="278"/>
    </location>
</feature>
<keyword evidence="3" id="KW-1185">Reference proteome</keyword>
<evidence type="ECO:0000313" key="2">
    <source>
        <dbReference type="EMBL" id="MDY0396421.1"/>
    </source>
</evidence>
<reference evidence="2 3" key="1">
    <citation type="submission" date="2023-10" db="EMBL/GenBank/DDBJ databases">
        <title>Virgibacillus halophilus 5B73C genome.</title>
        <authorList>
            <person name="Miliotis G."/>
            <person name="Sengupta P."/>
            <person name="Hameed A."/>
            <person name="Chuvochina M."/>
            <person name="Mcdonagh F."/>
            <person name="Simpson A.C."/>
            <person name="Singh N.K."/>
            <person name="Rekha P.D."/>
            <person name="Raman K."/>
            <person name="Hugenholtz P."/>
            <person name="Venkateswaran K."/>
        </authorList>
    </citation>
    <scope>NUCLEOTIDE SEQUENCE [LARGE SCALE GENOMIC DNA]</scope>
    <source>
        <strain evidence="2 3">5B73C</strain>
    </source>
</reference>
<protein>
    <submittedName>
        <fullName evidence="2">Pitrilysin family protein</fullName>
    </submittedName>
</protein>
<accession>A0ABU5CAS2</accession>
<name>A0ABU5CAS2_9BACI</name>
<organism evidence="2 3">
    <name type="scientific">Tigheibacillus halophilus</name>
    <dbReference type="NCBI Taxonomy" id="361280"/>
    <lineage>
        <taxon>Bacteria</taxon>
        <taxon>Bacillati</taxon>
        <taxon>Bacillota</taxon>
        <taxon>Bacilli</taxon>
        <taxon>Bacillales</taxon>
        <taxon>Bacillaceae</taxon>
        <taxon>Tigheibacillus</taxon>
    </lineage>
</organism>
<proteinExistence type="predicted"/>
<dbReference type="Gene3D" id="3.30.830.10">
    <property type="entry name" value="Metalloenzyme, LuxS/M16 peptidase-like"/>
    <property type="match status" value="2"/>
</dbReference>
<evidence type="ECO:0000313" key="3">
    <source>
        <dbReference type="Proteomes" id="UP001281447"/>
    </source>
</evidence>
<dbReference type="NCBIfam" id="NF047422">
    <property type="entry name" value="YfmF_fam"/>
    <property type="match status" value="1"/>
</dbReference>
<dbReference type="Proteomes" id="UP001281447">
    <property type="component" value="Unassembled WGS sequence"/>
</dbReference>
<dbReference type="PANTHER" id="PTHR11851:SF186">
    <property type="entry name" value="INACTIVE METALLOPROTEASE YMFF-RELATED"/>
    <property type="match status" value="1"/>
</dbReference>
<comment type="caution">
    <text evidence="2">The sequence shown here is derived from an EMBL/GenBank/DDBJ whole genome shotgun (WGS) entry which is preliminary data.</text>
</comment>
<gene>
    <name evidence="2" type="ORF">RWE15_21460</name>
</gene>
<dbReference type="InterPro" id="IPR050361">
    <property type="entry name" value="MPP/UQCRC_Complex"/>
</dbReference>
<dbReference type="EMBL" id="JAWDIP010000004">
    <property type="protein sequence ID" value="MDY0396421.1"/>
    <property type="molecule type" value="Genomic_DNA"/>
</dbReference>
<evidence type="ECO:0000259" key="1">
    <source>
        <dbReference type="Pfam" id="PF05193"/>
    </source>
</evidence>
<dbReference type="SUPFAM" id="SSF63411">
    <property type="entry name" value="LuxS/MPP-like metallohydrolase"/>
    <property type="match status" value="2"/>
</dbReference>
<dbReference type="Pfam" id="PF05193">
    <property type="entry name" value="Peptidase_M16_C"/>
    <property type="match status" value="1"/>
</dbReference>
<sequence>MLKKGDYHILTIRLETANEKYVANESSTMHDMLELFKEIIFAPHRTGEKAFDKKIFNREKQTLKQKMAAITDDKMSYANMRLIDEMCKDETYKLHVHGYESQLNELTSEETYSYYKEVLEQDQLDLYVVGDVEMSEIEQFFLDNFSRHPVPQREAAADEKPRMEKINEVIEKQQIQQAKLHIGYRTQIVFADADYPALHVFNGLLGGFPSSKLFLNVREKNSLAYYAASRMESHKGLLFIFSGIAPADYTKARQIIEEQMTAMKKGDFTDDEMDKTKELIINQLLETMDNPVGLVELSYQQVVAGATLPPERLIHAIQVVTKEQIIAVAEKIHEDTVYLLTDKGGA</sequence>